<proteinExistence type="predicted"/>
<dbReference type="PANTHER" id="PTHR33164:SF57">
    <property type="entry name" value="MARR-FAMILY TRANSCRIPTIONAL REGULATOR"/>
    <property type="match status" value="1"/>
</dbReference>
<dbReference type="PANTHER" id="PTHR33164">
    <property type="entry name" value="TRANSCRIPTIONAL REGULATOR, MARR FAMILY"/>
    <property type="match status" value="1"/>
</dbReference>
<dbReference type="InterPro" id="IPR039422">
    <property type="entry name" value="MarR/SlyA-like"/>
</dbReference>
<dbReference type="SMART" id="SM00347">
    <property type="entry name" value="HTH_MARR"/>
    <property type="match status" value="1"/>
</dbReference>
<organism evidence="3 4">
    <name type="scientific">Streptomyces pathocidini</name>
    <dbReference type="NCBI Taxonomy" id="1650571"/>
    <lineage>
        <taxon>Bacteria</taxon>
        <taxon>Bacillati</taxon>
        <taxon>Actinomycetota</taxon>
        <taxon>Actinomycetes</taxon>
        <taxon>Kitasatosporales</taxon>
        <taxon>Streptomycetaceae</taxon>
        <taxon>Streptomyces</taxon>
    </lineage>
</organism>
<sequence>MAAQSQYEELARQLSAIGAVKRHLGRALPHDCQPGSAAVLAVLDRYGEMRLSRLAELLAVDMSVTSRHVAHVAGRGWIERQPDPLDRRSRLLRLTRSGEEVVREISGRCVDALAGALRDWSDEEVGQLNSLLGRLRDDFGDCRRGLADTPEATEATETPAAATRAEASAP</sequence>
<dbReference type="Pfam" id="PF01047">
    <property type="entry name" value="MarR"/>
    <property type="match status" value="1"/>
</dbReference>
<comment type="caution">
    <text evidence="3">The sequence shown here is derived from an EMBL/GenBank/DDBJ whole genome shotgun (WGS) entry which is preliminary data.</text>
</comment>
<evidence type="ECO:0000256" key="1">
    <source>
        <dbReference type="SAM" id="MobiDB-lite"/>
    </source>
</evidence>
<accession>A0ABW7UPJ0</accession>
<dbReference type="EMBL" id="JBIRWE010000003">
    <property type="protein sequence ID" value="MFI1964550.1"/>
    <property type="molecule type" value="Genomic_DNA"/>
</dbReference>
<feature type="compositionally biased region" description="Low complexity" evidence="1">
    <location>
        <begin position="147"/>
        <end position="170"/>
    </location>
</feature>
<dbReference type="InterPro" id="IPR036390">
    <property type="entry name" value="WH_DNA-bd_sf"/>
</dbReference>
<dbReference type="InterPro" id="IPR036388">
    <property type="entry name" value="WH-like_DNA-bd_sf"/>
</dbReference>
<dbReference type="SUPFAM" id="SSF46785">
    <property type="entry name" value="Winged helix' DNA-binding domain"/>
    <property type="match status" value="1"/>
</dbReference>
<gene>
    <name evidence="3" type="ORF">ACH429_10575</name>
</gene>
<protein>
    <submittedName>
        <fullName evidence="3">MarR family winged helix-turn-helix transcriptional regulator</fullName>
    </submittedName>
</protein>
<dbReference type="PROSITE" id="PS50995">
    <property type="entry name" value="HTH_MARR_2"/>
    <property type="match status" value="1"/>
</dbReference>
<evidence type="ECO:0000259" key="2">
    <source>
        <dbReference type="PROSITE" id="PS50995"/>
    </source>
</evidence>
<name>A0ABW7UPJ0_9ACTN</name>
<feature type="domain" description="HTH marR-type" evidence="2">
    <location>
        <begin position="7"/>
        <end position="137"/>
    </location>
</feature>
<reference evidence="3 4" key="1">
    <citation type="submission" date="2024-10" db="EMBL/GenBank/DDBJ databases">
        <title>The Natural Products Discovery Center: Release of the First 8490 Sequenced Strains for Exploring Actinobacteria Biosynthetic Diversity.</title>
        <authorList>
            <person name="Kalkreuter E."/>
            <person name="Kautsar S.A."/>
            <person name="Yang D."/>
            <person name="Bader C.D."/>
            <person name="Teijaro C.N."/>
            <person name="Fluegel L."/>
            <person name="Davis C.M."/>
            <person name="Simpson J.R."/>
            <person name="Lauterbach L."/>
            <person name="Steele A.D."/>
            <person name="Gui C."/>
            <person name="Meng S."/>
            <person name="Li G."/>
            <person name="Viehrig K."/>
            <person name="Ye F."/>
            <person name="Su P."/>
            <person name="Kiefer A.F."/>
            <person name="Nichols A."/>
            <person name="Cepeda A.J."/>
            <person name="Yan W."/>
            <person name="Fan B."/>
            <person name="Jiang Y."/>
            <person name="Adhikari A."/>
            <person name="Zheng C.-J."/>
            <person name="Schuster L."/>
            <person name="Cowan T.M."/>
            <person name="Smanski M.J."/>
            <person name="Chevrette M.G."/>
            <person name="De Carvalho L.P.S."/>
            <person name="Shen B."/>
        </authorList>
    </citation>
    <scope>NUCLEOTIDE SEQUENCE [LARGE SCALE GENOMIC DNA]</scope>
    <source>
        <strain evidence="3 4">NPDC020327</strain>
    </source>
</reference>
<evidence type="ECO:0000313" key="4">
    <source>
        <dbReference type="Proteomes" id="UP001611548"/>
    </source>
</evidence>
<dbReference type="InterPro" id="IPR000835">
    <property type="entry name" value="HTH_MarR-typ"/>
</dbReference>
<feature type="region of interest" description="Disordered" evidence="1">
    <location>
        <begin position="145"/>
        <end position="170"/>
    </location>
</feature>
<keyword evidence="4" id="KW-1185">Reference proteome</keyword>
<dbReference type="PRINTS" id="PR00598">
    <property type="entry name" value="HTHMARR"/>
</dbReference>
<dbReference type="Proteomes" id="UP001611548">
    <property type="component" value="Unassembled WGS sequence"/>
</dbReference>
<dbReference type="Gene3D" id="1.10.10.10">
    <property type="entry name" value="Winged helix-like DNA-binding domain superfamily/Winged helix DNA-binding domain"/>
    <property type="match status" value="1"/>
</dbReference>
<dbReference type="RefSeq" id="WP_055470229.1">
    <property type="nucleotide sequence ID" value="NZ_JBEZHZ010000008.1"/>
</dbReference>
<evidence type="ECO:0000313" key="3">
    <source>
        <dbReference type="EMBL" id="MFI1964550.1"/>
    </source>
</evidence>